<reference evidence="2" key="1">
    <citation type="journal article" date="2020" name="mSystems">
        <title>Genome- and Community-Level Interaction Insights into Carbon Utilization and Element Cycling Functions of Hydrothermarchaeota in Hydrothermal Sediment.</title>
        <authorList>
            <person name="Zhou Z."/>
            <person name="Liu Y."/>
            <person name="Xu W."/>
            <person name="Pan J."/>
            <person name="Luo Z.H."/>
            <person name="Li M."/>
        </authorList>
    </citation>
    <scope>NUCLEOTIDE SEQUENCE [LARGE SCALE GENOMIC DNA]</scope>
    <source>
        <strain evidence="2">SpSt-604</strain>
    </source>
</reference>
<name>A0A7C4RYB5_FERPE</name>
<dbReference type="GO" id="GO:0006633">
    <property type="term" value="P:fatty acid biosynthetic process"/>
    <property type="evidence" value="ECO:0007669"/>
    <property type="project" value="TreeGrafter"/>
</dbReference>
<sequence length="188" mass="21329">MFVKEFLYKLPELLETLDEDELSRKMPKLELEEVYFDDVKEGSVSIMKVPITSKIVKLFAMISGDYNPIHIDEEYAKTLPPKLFGGRNIAHGILLNSFLSALITLSFGKGAVLLEWRDQKFKKPVRVGDTITVKLEVVRKYIQIVNEKERFFVELKGSVLTSSGEGEVEATSCSILVTLLRKSRKGNE</sequence>
<organism evidence="2">
    <name type="scientific">Fervidobacterium pennivorans</name>
    <dbReference type="NCBI Taxonomy" id="93466"/>
    <lineage>
        <taxon>Bacteria</taxon>
        <taxon>Thermotogati</taxon>
        <taxon>Thermotogota</taxon>
        <taxon>Thermotogae</taxon>
        <taxon>Thermotogales</taxon>
        <taxon>Fervidobacteriaceae</taxon>
        <taxon>Fervidobacterium</taxon>
    </lineage>
</organism>
<dbReference type="Pfam" id="PF01575">
    <property type="entry name" value="MaoC_dehydratas"/>
    <property type="match status" value="1"/>
</dbReference>
<gene>
    <name evidence="2" type="ORF">ENT72_04800</name>
</gene>
<feature type="domain" description="MaoC-like" evidence="1">
    <location>
        <begin position="48"/>
        <end position="140"/>
    </location>
</feature>
<dbReference type="EMBL" id="DSZT01000152">
    <property type="protein sequence ID" value="HGU42220.1"/>
    <property type="molecule type" value="Genomic_DNA"/>
</dbReference>
<dbReference type="InterPro" id="IPR029069">
    <property type="entry name" value="HotDog_dom_sf"/>
</dbReference>
<comment type="caution">
    <text evidence="2">The sequence shown here is derived from an EMBL/GenBank/DDBJ whole genome shotgun (WGS) entry which is preliminary data.</text>
</comment>
<dbReference type="GO" id="GO:0019171">
    <property type="term" value="F:(3R)-hydroxyacyl-[acyl-carrier-protein] dehydratase activity"/>
    <property type="evidence" value="ECO:0007669"/>
    <property type="project" value="TreeGrafter"/>
</dbReference>
<evidence type="ECO:0000313" key="2">
    <source>
        <dbReference type="EMBL" id="HGU42220.1"/>
    </source>
</evidence>
<dbReference type="SUPFAM" id="SSF54637">
    <property type="entry name" value="Thioesterase/thiol ester dehydrase-isomerase"/>
    <property type="match status" value="1"/>
</dbReference>
<dbReference type="InterPro" id="IPR050965">
    <property type="entry name" value="UPF0336/Enoyl-CoA_hydratase"/>
</dbReference>
<dbReference type="Gene3D" id="3.10.129.10">
    <property type="entry name" value="Hotdog Thioesterase"/>
    <property type="match status" value="1"/>
</dbReference>
<dbReference type="PANTHER" id="PTHR43437">
    <property type="entry name" value="HYDROXYACYL-THIOESTER DEHYDRATASE TYPE 2, MITOCHONDRIAL-RELATED"/>
    <property type="match status" value="1"/>
</dbReference>
<dbReference type="PANTHER" id="PTHR43437:SF3">
    <property type="entry name" value="HYDROXYACYL-THIOESTER DEHYDRATASE TYPE 2, MITOCHONDRIAL"/>
    <property type="match status" value="1"/>
</dbReference>
<accession>A0A7C4RYB5</accession>
<evidence type="ECO:0000259" key="1">
    <source>
        <dbReference type="Pfam" id="PF01575"/>
    </source>
</evidence>
<protein>
    <recommendedName>
        <fullName evidence="1">MaoC-like domain-containing protein</fullName>
    </recommendedName>
</protein>
<dbReference type="InterPro" id="IPR002539">
    <property type="entry name" value="MaoC-like_dom"/>
</dbReference>
<proteinExistence type="predicted"/>
<dbReference type="AlphaFoldDB" id="A0A7C4RYB5"/>